<dbReference type="Proteomes" id="UP000019478">
    <property type="component" value="Unassembled WGS sequence"/>
</dbReference>
<dbReference type="SUPFAM" id="SSF50978">
    <property type="entry name" value="WD40 repeat-like"/>
    <property type="match status" value="1"/>
</dbReference>
<dbReference type="AlphaFoldDB" id="W9YU32"/>
<proteinExistence type="predicted"/>
<feature type="compositionally biased region" description="Basic and acidic residues" evidence="1">
    <location>
        <begin position="11"/>
        <end position="26"/>
    </location>
</feature>
<dbReference type="EMBL" id="AMGY01000001">
    <property type="protein sequence ID" value="EXJ92776.1"/>
    <property type="molecule type" value="Genomic_DNA"/>
</dbReference>
<protein>
    <recommendedName>
        <fullName evidence="4">BCAS3 domain-containing protein</fullName>
    </recommendedName>
</protein>
<dbReference type="STRING" id="1182542.W9YU32"/>
<evidence type="ECO:0000313" key="2">
    <source>
        <dbReference type="EMBL" id="EXJ92776.1"/>
    </source>
</evidence>
<feature type="compositionally biased region" description="Polar residues" evidence="1">
    <location>
        <begin position="60"/>
        <end position="89"/>
    </location>
</feature>
<dbReference type="OrthoDB" id="3938623at2759"/>
<feature type="region of interest" description="Disordered" evidence="1">
    <location>
        <begin position="1082"/>
        <end position="1103"/>
    </location>
</feature>
<dbReference type="HOGENOM" id="CLU_005319_0_0_1"/>
<evidence type="ECO:0000313" key="3">
    <source>
        <dbReference type="Proteomes" id="UP000019478"/>
    </source>
</evidence>
<organism evidence="2 3">
    <name type="scientific">Capronia epimyces CBS 606.96</name>
    <dbReference type="NCBI Taxonomy" id="1182542"/>
    <lineage>
        <taxon>Eukaryota</taxon>
        <taxon>Fungi</taxon>
        <taxon>Dikarya</taxon>
        <taxon>Ascomycota</taxon>
        <taxon>Pezizomycotina</taxon>
        <taxon>Eurotiomycetes</taxon>
        <taxon>Chaetothyriomycetidae</taxon>
        <taxon>Chaetothyriales</taxon>
        <taxon>Herpotrichiellaceae</taxon>
        <taxon>Capronia</taxon>
    </lineage>
</organism>
<dbReference type="GO" id="GO:0006914">
    <property type="term" value="P:autophagy"/>
    <property type="evidence" value="ECO:0007669"/>
    <property type="project" value="InterPro"/>
</dbReference>
<accession>W9YU32</accession>
<sequence>MPAYNKAVPADSKKTDNFLNTIDRESPPAVADQGNSSRAGKRKTKNAAPKQLLNLDNADDTTTPEQMDQQPSASTTKPPSILGQLNQGFPQNIVSGNLDALDDLNSGRKVSDEHTPPINIWARSTSYGQSPSAEPLRGLSAATSPPYEPGFSTRGAFNARSPPVSPPSRKARPVSYGSGMPPLPVHPRVSTSPYGYGISAYGTPPALPHLPQQHFFGPHDLDLGLANATAPMNLSHPLALKFVQIPGAGHEPRGAVFLIWDGALNILSFNGEKVESIGALRGVQGTILDAAFLTWGADEDPLADYRPLVVLTIHGPAGSEASSPMPGDLHPQEYHEAIIETKVVVYSLRKACQIAELLRVSSTLSTFPGGIPATSPVADLRVQSSGNFVVVSSGDSGEVFIFSIRKGKDAAIFECLGKYWTTIQPQLPRRDSSHGPSSDADVSPADLGRAHDNENAPILSLNGRWLAFSPASTPSRRSVGAILGDSVVHHKNSTITAGTAPARPLVSCEVESPDVDSFLGKVAKGFAQEAVKSARWISEKGLQTWQSYWKKDPTSSPALPATTSSSPPIYPPHHLGLAQFPPTHGLDQQDPSKDPEVITILDLKFLQEAQGRKGVEADPIATFQPPGGCSFLSFMPTGLGLLTANRKGDVQYIWDLMQIKHVRTSATSTVAENGRVRQIAKYERMSPSTIVDVAWDGPTGYRFALVTKNRTVHIFDLPKAAFQWPPPRPKTHRPTSAPAEQPHMKTEHESASPGGFLASAMSIAGRTQPMFANLRGRAPSMNGGITSIGASGIGLASATGIKSGRAVAAGLSKSLGAATETVTNLRHANQSRLSLKTIARVGMLCWQERDGKSVLSILDSTSIKNYYIRMTKPRENRQRDTVSVFNARKAVTCRLPKAVDLNPTGPPPQGEGNGLTSFWRFRPGRDGATKMPHPLAFAEIETNAAYQPFHSDRRVTISLTAGDVWAAEDHFPGPSHFFPQRTSVPVRSANAASEDNWVFGTEIRSQRLNIVGSSQQVGDEGSVIYRETRMTPGAPSLAPISAEVLDDGVSHVVSNTKKRKSKKGRVVPQVFDDEDVGGIGLDCAKPGDTVDPDFDLLDDDGRT</sequence>
<feature type="compositionally biased region" description="Acidic residues" evidence="1">
    <location>
        <begin position="1090"/>
        <end position="1103"/>
    </location>
</feature>
<dbReference type="PANTHER" id="PTHR13268">
    <property type="entry name" value="BREAST CARCINOMA AMPLIFIED SEQUENCE 3"/>
    <property type="match status" value="1"/>
</dbReference>
<name>W9YU32_9EURO</name>
<dbReference type="GeneID" id="19165466"/>
<feature type="region of interest" description="Disordered" evidence="1">
    <location>
        <begin position="553"/>
        <end position="593"/>
    </location>
</feature>
<feature type="region of interest" description="Disordered" evidence="1">
    <location>
        <begin position="1"/>
        <end position="89"/>
    </location>
</feature>
<dbReference type="InterPro" id="IPR045142">
    <property type="entry name" value="BCAS3-like"/>
</dbReference>
<evidence type="ECO:0000256" key="1">
    <source>
        <dbReference type="SAM" id="MobiDB-lite"/>
    </source>
</evidence>
<evidence type="ECO:0008006" key="4">
    <source>
        <dbReference type="Google" id="ProtNLM"/>
    </source>
</evidence>
<dbReference type="InterPro" id="IPR036322">
    <property type="entry name" value="WD40_repeat_dom_sf"/>
</dbReference>
<keyword evidence="3" id="KW-1185">Reference proteome</keyword>
<dbReference type="GO" id="GO:0005737">
    <property type="term" value="C:cytoplasm"/>
    <property type="evidence" value="ECO:0007669"/>
    <property type="project" value="TreeGrafter"/>
</dbReference>
<feature type="region of interest" description="Disordered" evidence="1">
    <location>
        <begin position="723"/>
        <end position="752"/>
    </location>
</feature>
<feature type="region of interest" description="Disordered" evidence="1">
    <location>
        <begin position="426"/>
        <end position="449"/>
    </location>
</feature>
<comment type="caution">
    <text evidence="2">The sequence shown here is derived from an EMBL/GenBank/DDBJ whole genome shotgun (WGS) entry which is preliminary data.</text>
</comment>
<reference evidence="2 3" key="1">
    <citation type="submission" date="2013-03" db="EMBL/GenBank/DDBJ databases">
        <title>The Genome Sequence of Capronia epimyces CBS 606.96.</title>
        <authorList>
            <consortium name="The Broad Institute Genomics Platform"/>
            <person name="Cuomo C."/>
            <person name="de Hoog S."/>
            <person name="Gorbushina A."/>
            <person name="Walker B."/>
            <person name="Young S.K."/>
            <person name="Zeng Q."/>
            <person name="Gargeya S."/>
            <person name="Fitzgerald M."/>
            <person name="Haas B."/>
            <person name="Abouelleil A."/>
            <person name="Allen A.W."/>
            <person name="Alvarado L."/>
            <person name="Arachchi H.M."/>
            <person name="Berlin A.M."/>
            <person name="Chapman S.B."/>
            <person name="Gainer-Dewar J."/>
            <person name="Goldberg J."/>
            <person name="Griggs A."/>
            <person name="Gujja S."/>
            <person name="Hansen M."/>
            <person name="Howarth C."/>
            <person name="Imamovic A."/>
            <person name="Ireland A."/>
            <person name="Larimer J."/>
            <person name="McCowan C."/>
            <person name="Murphy C."/>
            <person name="Pearson M."/>
            <person name="Poon T.W."/>
            <person name="Priest M."/>
            <person name="Roberts A."/>
            <person name="Saif S."/>
            <person name="Shea T."/>
            <person name="Sisk P."/>
            <person name="Sykes S."/>
            <person name="Wortman J."/>
            <person name="Nusbaum C."/>
            <person name="Birren B."/>
        </authorList>
    </citation>
    <scope>NUCLEOTIDE SEQUENCE [LARGE SCALE GENOMIC DNA]</scope>
    <source>
        <strain evidence="2 3">CBS 606.96</strain>
    </source>
</reference>
<dbReference type="GO" id="GO:0042594">
    <property type="term" value="P:response to starvation"/>
    <property type="evidence" value="ECO:0007669"/>
    <property type="project" value="TreeGrafter"/>
</dbReference>
<feature type="region of interest" description="Disordered" evidence="1">
    <location>
        <begin position="125"/>
        <end position="179"/>
    </location>
</feature>
<dbReference type="PANTHER" id="PTHR13268:SF0">
    <property type="entry name" value="BCAS3 MICROTUBULE ASSOCIATED CELL MIGRATION FACTOR"/>
    <property type="match status" value="1"/>
</dbReference>
<feature type="compositionally biased region" description="Low complexity" evidence="1">
    <location>
        <begin position="554"/>
        <end position="567"/>
    </location>
</feature>
<gene>
    <name evidence="2" type="ORF">A1O3_01328</name>
</gene>
<dbReference type="eggNOG" id="ENOG502QVCT">
    <property type="taxonomic scope" value="Eukaryota"/>
</dbReference>
<dbReference type="RefSeq" id="XP_007729666.1">
    <property type="nucleotide sequence ID" value="XM_007731476.1"/>
</dbReference>